<dbReference type="EMBL" id="JBGNUJ010000002">
    <property type="protein sequence ID" value="KAL3963212.1"/>
    <property type="molecule type" value="Genomic_DNA"/>
</dbReference>
<dbReference type="Proteomes" id="UP001638806">
    <property type="component" value="Unassembled WGS sequence"/>
</dbReference>
<reference evidence="1" key="1">
    <citation type="submission" date="2024-12" db="EMBL/GenBank/DDBJ databases">
        <title>Comparative genomics and development of molecular markers within Purpureocillium lilacinum and among Purpureocillium species.</title>
        <authorList>
            <person name="Yeh Z.-Y."/>
            <person name="Ni N.-T."/>
            <person name="Lo P.-H."/>
            <person name="Mushyakhwo K."/>
            <person name="Lin C.-F."/>
            <person name="Nai Y.-S."/>
        </authorList>
    </citation>
    <scope>NUCLEOTIDE SEQUENCE</scope>
    <source>
        <strain evidence="1">NCHU-NPUST-175</strain>
    </source>
</reference>
<comment type="caution">
    <text evidence="1">The sequence shown here is derived from an EMBL/GenBank/DDBJ whole genome shotgun (WGS) entry which is preliminary data.</text>
</comment>
<sequence length="471" mass="51532">MTAEVMHFSKTSYPNFQAINGPGPTPSAARSYPLQPQPRDPRGDRLSPGAGLFHHAPPTTTSAPRPPPLPATSSQSFRASGALSPFRPRLLSHPAPLLSDWHSARRPRSILVASPADRGVAAMSVAYEPRNFIHEGAYPSIGEDHDHDDHDGADQRFTDSEVAEHLSHYTADASLLADEREVLDDRDVLGDDRGVMGDDRGIMADDSSVQDASRLDLGPTGFSSPLQVSLTAPSMAEALSDGKDPSPGAGSPSSINRVKAVAKPDREVTKGPDGRFHCAMPDCKEEIRSFSRKCEWNKHMDKHERPYRCPADGCENLPGFTYSGGLLRHEREVHGKHGGRRIRSTARIPTASGIQAKASLDRRTSTSTCGAYTPTWRALPTCGRQRRFPDDDESEKSGTKRKRRMSDQGEELTELRAEVKRLREQNEKLKSEVDQQSQHSLAMMAQIAELQDALRHGIGQHGLGAPTAQMI</sequence>
<organism evidence="1 2">
    <name type="scientific">Purpureocillium lilacinum</name>
    <name type="common">Paecilomyces lilacinus</name>
    <dbReference type="NCBI Taxonomy" id="33203"/>
    <lineage>
        <taxon>Eukaryota</taxon>
        <taxon>Fungi</taxon>
        <taxon>Dikarya</taxon>
        <taxon>Ascomycota</taxon>
        <taxon>Pezizomycotina</taxon>
        <taxon>Sordariomycetes</taxon>
        <taxon>Hypocreomycetidae</taxon>
        <taxon>Hypocreales</taxon>
        <taxon>Ophiocordycipitaceae</taxon>
        <taxon>Purpureocillium</taxon>
    </lineage>
</organism>
<evidence type="ECO:0000313" key="2">
    <source>
        <dbReference type="Proteomes" id="UP001638806"/>
    </source>
</evidence>
<name>A0ACC4E4X6_PURLI</name>
<accession>A0ACC4E4X6</accession>
<keyword evidence="2" id="KW-1185">Reference proteome</keyword>
<gene>
    <name evidence="1" type="ORF">ACCO45_000216</name>
</gene>
<evidence type="ECO:0000313" key="1">
    <source>
        <dbReference type="EMBL" id="KAL3963212.1"/>
    </source>
</evidence>
<protein>
    <submittedName>
        <fullName evidence="1">Uncharacterized protein</fullName>
    </submittedName>
</protein>
<proteinExistence type="predicted"/>